<sequence length="49" mass="5499">MDATQAEKASVLHLCKTEAEDVFVWWAFRATLIQVPSSEYVDLPCIQGT</sequence>
<protein>
    <submittedName>
        <fullName evidence="1">Uncharacterized protein</fullName>
    </submittedName>
</protein>
<evidence type="ECO:0000313" key="1">
    <source>
        <dbReference type="EMBL" id="MBP1325321.1"/>
    </source>
</evidence>
<evidence type="ECO:0000313" key="2">
    <source>
        <dbReference type="Proteomes" id="UP000675163"/>
    </source>
</evidence>
<dbReference type="Proteomes" id="UP000675163">
    <property type="component" value="Unassembled WGS sequence"/>
</dbReference>
<organism evidence="1 2">
    <name type="scientific">Leucobacter exalbidus</name>
    <dbReference type="NCBI Taxonomy" id="662960"/>
    <lineage>
        <taxon>Bacteria</taxon>
        <taxon>Bacillati</taxon>
        <taxon>Actinomycetota</taxon>
        <taxon>Actinomycetes</taxon>
        <taxon>Micrococcales</taxon>
        <taxon>Microbacteriaceae</taxon>
        <taxon>Leucobacter</taxon>
    </lineage>
</organism>
<gene>
    <name evidence="1" type="ORF">JOF28_000553</name>
</gene>
<dbReference type="EMBL" id="JAFIDA010000001">
    <property type="protein sequence ID" value="MBP1325321.1"/>
    <property type="molecule type" value="Genomic_DNA"/>
</dbReference>
<accession>A0A940T4U8</accession>
<proteinExistence type="predicted"/>
<dbReference type="AlphaFoldDB" id="A0A940T4U8"/>
<keyword evidence="2" id="KW-1185">Reference proteome</keyword>
<reference evidence="1" key="1">
    <citation type="submission" date="2021-02" db="EMBL/GenBank/DDBJ databases">
        <title>Sequencing the genomes of 1000 actinobacteria strains.</title>
        <authorList>
            <person name="Klenk H.-P."/>
        </authorList>
    </citation>
    <scope>NUCLEOTIDE SEQUENCE</scope>
    <source>
        <strain evidence="1">DSM 22850</strain>
    </source>
</reference>
<comment type="caution">
    <text evidence="1">The sequence shown here is derived from an EMBL/GenBank/DDBJ whole genome shotgun (WGS) entry which is preliminary data.</text>
</comment>
<name>A0A940T4U8_9MICO</name>